<evidence type="ECO:0000313" key="2">
    <source>
        <dbReference type="EMBL" id="ETR70752.1"/>
    </source>
</evidence>
<dbReference type="Proteomes" id="UP000189670">
    <property type="component" value="Unassembled WGS sequence"/>
</dbReference>
<organism evidence="2 3">
    <name type="scientific">Candidatus Magnetoglobus multicellularis str. Araruama</name>
    <dbReference type="NCBI Taxonomy" id="890399"/>
    <lineage>
        <taxon>Bacteria</taxon>
        <taxon>Pseudomonadati</taxon>
        <taxon>Thermodesulfobacteriota</taxon>
        <taxon>Desulfobacteria</taxon>
        <taxon>Desulfobacterales</taxon>
        <taxon>Desulfobacteraceae</taxon>
        <taxon>Candidatus Magnetoglobus</taxon>
    </lineage>
</organism>
<gene>
    <name evidence="2" type="ORF">OMM_03008</name>
</gene>
<dbReference type="SUPFAM" id="SSF53067">
    <property type="entry name" value="Actin-like ATPase domain"/>
    <property type="match status" value="1"/>
</dbReference>
<comment type="caution">
    <text evidence="2">The sequence shown here is derived from an EMBL/GenBank/DDBJ whole genome shotgun (WGS) entry which is preliminary data.</text>
</comment>
<reference evidence="3" key="1">
    <citation type="submission" date="2012-11" db="EMBL/GenBank/DDBJ databases">
        <authorList>
            <person name="Lucero-Rivera Y.E."/>
            <person name="Tovar-Ramirez D."/>
        </authorList>
    </citation>
    <scope>NUCLEOTIDE SEQUENCE [LARGE SCALE GENOMIC DNA]</scope>
    <source>
        <strain evidence="3">Araruama</strain>
    </source>
</reference>
<proteinExistence type="predicted"/>
<dbReference type="Gene3D" id="3.30.420.40">
    <property type="match status" value="1"/>
</dbReference>
<dbReference type="InterPro" id="IPR043129">
    <property type="entry name" value="ATPase_NBD"/>
</dbReference>
<evidence type="ECO:0000313" key="3">
    <source>
        <dbReference type="Proteomes" id="UP000189670"/>
    </source>
</evidence>
<accession>A0A1V1P783</accession>
<name>A0A1V1P783_9BACT</name>
<feature type="compositionally biased region" description="Basic and acidic residues" evidence="1">
    <location>
        <begin position="30"/>
        <end position="40"/>
    </location>
</feature>
<feature type="region of interest" description="Disordered" evidence="1">
    <location>
        <begin position="1"/>
        <end position="41"/>
    </location>
</feature>
<dbReference type="InterPro" id="IPR057363">
    <property type="entry name" value="Volactin"/>
</dbReference>
<dbReference type="EMBL" id="ATBP01000374">
    <property type="protein sequence ID" value="ETR70752.1"/>
    <property type="molecule type" value="Genomic_DNA"/>
</dbReference>
<sequence>MAKDKNAQDLASRLSSFKQKKEGDMQPSDHSSKQSEKQDGAKMSILKDMTSSNKELKAATAAGPVGLDIGTSHIVMAQSSGEKVKISSQLNAFFTVPNSKVTYKTLQVNQVKFFEHDNNLYIFGFSAQDFANMFNANLRRPIESGIVSAREEEGIMVIQSLLGDLIPKPSSLGMPLCFGVPGEPVDGKGSVIYHEAILSRYLRFLGYNPTPINEGLATVMSELKDDGFTGIGISMGGGMCNVCMAYMSVPVFSFSIQKGGDYVDQMAAESVGESITKMNQIKEEELDFTQKLTTRVSMALNIFYEDLISTLLESLHNAVRSTERLPRIKQKIPIVLSGGTVMPRGFVDKFKVQLKKYPMPFDIADVRRANEPLITTAQGALFVANNEAEE</sequence>
<dbReference type="AlphaFoldDB" id="A0A1V1P783"/>
<dbReference type="Pfam" id="PF25216">
    <property type="entry name" value="Volactin"/>
    <property type="match status" value="1"/>
</dbReference>
<protein>
    <submittedName>
        <fullName evidence="2">Uncharacterized protein</fullName>
    </submittedName>
</protein>
<evidence type="ECO:0000256" key="1">
    <source>
        <dbReference type="SAM" id="MobiDB-lite"/>
    </source>
</evidence>